<feature type="transmembrane region" description="Helical" evidence="6">
    <location>
        <begin position="116"/>
        <end position="136"/>
    </location>
</feature>
<feature type="transmembrane region" description="Helical" evidence="6">
    <location>
        <begin position="184"/>
        <end position="205"/>
    </location>
</feature>
<dbReference type="PANTHER" id="PTHR45649:SF1">
    <property type="entry name" value="TRANSPORTER, PUTATIVE (EUROFUNG)-RELATED"/>
    <property type="match status" value="1"/>
</dbReference>
<feature type="transmembrane region" description="Helical" evidence="6">
    <location>
        <begin position="47"/>
        <end position="70"/>
    </location>
</feature>
<feature type="transmembrane region" description="Helical" evidence="6">
    <location>
        <begin position="406"/>
        <end position="424"/>
    </location>
</feature>
<evidence type="ECO:0000256" key="6">
    <source>
        <dbReference type="SAM" id="Phobius"/>
    </source>
</evidence>
<dbReference type="Pfam" id="PF13520">
    <property type="entry name" value="AA_permease_2"/>
    <property type="match status" value="2"/>
</dbReference>
<dbReference type="GeneID" id="54584257"/>
<dbReference type="Proteomes" id="UP000800094">
    <property type="component" value="Unassembled WGS sequence"/>
</dbReference>
<accession>A0A6A6IL66</accession>
<keyword evidence="8" id="KW-1185">Reference proteome</keyword>
<evidence type="ECO:0000256" key="3">
    <source>
        <dbReference type="ARBA" id="ARBA00022692"/>
    </source>
</evidence>
<comment type="subcellular location">
    <subcellularLocation>
        <location evidence="1">Membrane</location>
        <topology evidence="1">Multi-pass membrane protein</topology>
    </subcellularLocation>
</comment>
<evidence type="ECO:0000313" key="8">
    <source>
        <dbReference type="Proteomes" id="UP000800094"/>
    </source>
</evidence>
<sequence length="455" mass="49619">MRLGKKPLLKRSFGFMSLLGFSCAVLITWEGILVTSIGALLNGGPAGVVWGFLIVLLGTMSTFATIGELASMAPVSGGQYHWVAIMASASCRNFLSYITAWVTVFGWHRFLARFEGAVLVLHLVGFFCVLILMVYLGPHASAKEVQGLSFLVGMPSSVFCLMGADSAVHMSEEIISAATVVPKALMYSIIINGALAWAMVIAMIFCIGDLEAALGATKTVFYPFVEIFYQAVNSRAGAAIMASIILVMSIASIVGVYAASSRMLWSFARDRGVPFHECLVKLTKRISLPIYTVLVTLLFSMLLALIPLGSSVAFNNIISLSVAGLYASYLIVAALLLWRRVRGEMQPFSTSSTPISSPDNLCWGPWKIPEPLGTINNAFACVYLLFIWFWSFWLPSTPTTPETMNFSVLVFGATVLFSIVYYYVFKGRMAFTGPVQEVEVGTMEDLQVCKDAEER</sequence>
<dbReference type="OrthoDB" id="3257095at2759"/>
<proteinExistence type="predicted"/>
<dbReference type="InterPro" id="IPR002293">
    <property type="entry name" value="AA/rel_permease1"/>
</dbReference>
<dbReference type="EMBL" id="ML987193">
    <property type="protein sequence ID" value="KAF2250808.1"/>
    <property type="molecule type" value="Genomic_DNA"/>
</dbReference>
<evidence type="ECO:0000256" key="5">
    <source>
        <dbReference type="ARBA" id="ARBA00023136"/>
    </source>
</evidence>
<feature type="transmembrane region" description="Helical" evidence="6">
    <location>
        <begin position="314"/>
        <end position="338"/>
    </location>
</feature>
<dbReference type="GO" id="GO:0022857">
    <property type="term" value="F:transmembrane transporter activity"/>
    <property type="evidence" value="ECO:0007669"/>
    <property type="project" value="InterPro"/>
</dbReference>
<feature type="transmembrane region" description="Helical" evidence="6">
    <location>
        <begin position="238"/>
        <end position="259"/>
    </location>
</feature>
<feature type="transmembrane region" description="Helical" evidence="6">
    <location>
        <begin position="288"/>
        <end position="308"/>
    </location>
</feature>
<evidence type="ECO:0000256" key="4">
    <source>
        <dbReference type="ARBA" id="ARBA00022989"/>
    </source>
</evidence>
<reference evidence="7" key="1">
    <citation type="journal article" date="2020" name="Stud. Mycol.">
        <title>101 Dothideomycetes genomes: a test case for predicting lifestyles and emergence of pathogens.</title>
        <authorList>
            <person name="Haridas S."/>
            <person name="Albert R."/>
            <person name="Binder M."/>
            <person name="Bloem J."/>
            <person name="Labutti K."/>
            <person name="Salamov A."/>
            <person name="Andreopoulos B."/>
            <person name="Baker S."/>
            <person name="Barry K."/>
            <person name="Bills G."/>
            <person name="Bluhm B."/>
            <person name="Cannon C."/>
            <person name="Castanera R."/>
            <person name="Culley D."/>
            <person name="Daum C."/>
            <person name="Ezra D."/>
            <person name="Gonzalez J."/>
            <person name="Henrissat B."/>
            <person name="Kuo A."/>
            <person name="Liang C."/>
            <person name="Lipzen A."/>
            <person name="Lutzoni F."/>
            <person name="Magnuson J."/>
            <person name="Mondo S."/>
            <person name="Nolan M."/>
            <person name="Ohm R."/>
            <person name="Pangilinan J."/>
            <person name="Park H.-J."/>
            <person name="Ramirez L."/>
            <person name="Alfaro M."/>
            <person name="Sun H."/>
            <person name="Tritt A."/>
            <person name="Yoshinaga Y."/>
            <person name="Zwiers L.-H."/>
            <person name="Turgeon B."/>
            <person name="Goodwin S."/>
            <person name="Spatafora J."/>
            <person name="Crous P."/>
            <person name="Grigoriev I."/>
        </authorList>
    </citation>
    <scope>NUCLEOTIDE SEQUENCE</scope>
    <source>
        <strain evidence="7">CBS 122368</strain>
    </source>
</reference>
<keyword evidence="2" id="KW-0813">Transport</keyword>
<keyword evidence="4 6" id="KW-1133">Transmembrane helix</keyword>
<organism evidence="7 8">
    <name type="scientific">Trematosphaeria pertusa</name>
    <dbReference type="NCBI Taxonomy" id="390896"/>
    <lineage>
        <taxon>Eukaryota</taxon>
        <taxon>Fungi</taxon>
        <taxon>Dikarya</taxon>
        <taxon>Ascomycota</taxon>
        <taxon>Pezizomycotina</taxon>
        <taxon>Dothideomycetes</taxon>
        <taxon>Pleosporomycetidae</taxon>
        <taxon>Pleosporales</taxon>
        <taxon>Massarineae</taxon>
        <taxon>Trematosphaeriaceae</taxon>
        <taxon>Trematosphaeria</taxon>
    </lineage>
</organism>
<evidence type="ECO:0000256" key="1">
    <source>
        <dbReference type="ARBA" id="ARBA00004141"/>
    </source>
</evidence>
<evidence type="ECO:0000256" key="2">
    <source>
        <dbReference type="ARBA" id="ARBA00022448"/>
    </source>
</evidence>
<dbReference type="GO" id="GO:0016020">
    <property type="term" value="C:membrane"/>
    <property type="evidence" value="ECO:0007669"/>
    <property type="project" value="UniProtKB-SubCell"/>
</dbReference>
<dbReference type="PROSITE" id="PS51257">
    <property type="entry name" value="PROKAR_LIPOPROTEIN"/>
    <property type="match status" value="1"/>
</dbReference>
<gene>
    <name evidence="7" type="ORF">BU26DRAFT_529931</name>
</gene>
<dbReference type="Gene3D" id="1.20.1740.10">
    <property type="entry name" value="Amino acid/polyamine transporter I"/>
    <property type="match status" value="2"/>
</dbReference>
<feature type="transmembrane region" description="Helical" evidence="6">
    <location>
        <begin position="12"/>
        <end position="41"/>
    </location>
</feature>
<dbReference type="PANTHER" id="PTHR45649">
    <property type="entry name" value="AMINO-ACID PERMEASE BAT1"/>
    <property type="match status" value="1"/>
</dbReference>
<dbReference type="AlphaFoldDB" id="A0A6A6IL66"/>
<protein>
    <submittedName>
        <fullName evidence="7">Amino acid transporter</fullName>
    </submittedName>
</protein>
<dbReference type="RefSeq" id="XP_033685812.1">
    <property type="nucleotide sequence ID" value="XM_033830927.1"/>
</dbReference>
<evidence type="ECO:0000313" key="7">
    <source>
        <dbReference type="EMBL" id="KAF2250808.1"/>
    </source>
</evidence>
<feature type="transmembrane region" description="Helical" evidence="6">
    <location>
        <begin position="82"/>
        <end position="104"/>
    </location>
</feature>
<name>A0A6A6IL66_9PLEO</name>
<keyword evidence="5 6" id="KW-0472">Membrane</keyword>
<keyword evidence="3 6" id="KW-0812">Transmembrane</keyword>
<feature type="transmembrane region" description="Helical" evidence="6">
    <location>
        <begin position="375"/>
        <end position="394"/>
    </location>
</feature>